<protein>
    <submittedName>
        <fullName evidence="1">Uncharacterized protein</fullName>
    </submittedName>
</protein>
<reference evidence="2" key="1">
    <citation type="journal article" date="2012" name="Nat. Biotechnol.">
        <title>Reference genome sequence of the model plant Setaria.</title>
        <authorList>
            <person name="Bennetzen J.L."/>
            <person name="Schmutz J."/>
            <person name="Wang H."/>
            <person name="Percifield R."/>
            <person name="Hawkins J."/>
            <person name="Pontaroli A.C."/>
            <person name="Estep M."/>
            <person name="Feng L."/>
            <person name="Vaughn J.N."/>
            <person name="Grimwood J."/>
            <person name="Jenkins J."/>
            <person name="Barry K."/>
            <person name="Lindquist E."/>
            <person name="Hellsten U."/>
            <person name="Deshpande S."/>
            <person name="Wang X."/>
            <person name="Wu X."/>
            <person name="Mitros T."/>
            <person name="Triplett J."/>
            <person name="Yang X."/>
            <person name="Ye C.Y."/>
            <person name="Mauro-Herrera M."/>
            <person name="Wang L."/>
            <person name="Li P."/>
            <person name="Sharma M."/>
            <person name="Sharma R."/>
            <person name="Ronald P.C."/>
            <person name="Panaud O."/>
            <person name="Kellogg E.A."/>
            <person name="Brutnell T.P."/>
            <person name="Doust A.N."/>
            <person name="Tuskan G.A."/>
            <person name="Rokhsar D."/>
            <person name="Devos K.M."/>
        </authorList>
    </citation>
    <scope>NUCLEOTIDE SEQUENCE [LARGE SCALE GENOMIC DNA]</scope>
    <source>
        <strain evidence="2">cv. Yugu1</strain>
    </source>
</reference>
<dbReference type="EnsemblPlants" id="KQL01823">
    <property type="protein sequence ID" value="KQL01823"/>
    <property type="gene ID" value="SETIT_015729mg"/>
</dbReference>
<dbReference type="AlphaFoldDB" id="K3YN89"/>
<evidence type="ECO:0000313" key="2">
    <source>
        <dbReference type="Proteomes" id="UP000004995"/>
    </source>
</evidence>
<dbReference type="EMBL" id="AGNK02003861">
    <property type="status" value="NOT_ANNOTATED_CDS"/>
    <property type="molecule type" value="Genomic_DNA"/>
</dbReference>
<organism evidence="1 2">
    <name type="scientific">Setaria italica</name>
    <name type="common">Foxtail millet</name>
    <name type="synonym">Panicum italicum</name>
    <dbReference type="NCBI Taxonomy" id="4555"/>
    <lineage>
        <taxon>Eukaryota</taxon>
        <taxon>Viridiplantae</taxon>
        <taxon>Streptophyta</taxon>
        <taxon>Embryophyta</taxon>
        <taxon>Tracheophyta</taxon>
        <taxon>Spermatophyta</taxon>
        <taxon>Magnoliopsida</taxon>
        <taxon>Liliopsida</taxon>
        <taxon>Poales</taxon>
        <taxon>Poaceae</taxon>
        <taxon>PACMAD clade</taxon>
        <taxon>Panicoideae</taxon>
        <taxon>Panicodae</taxon>
        <taxon>Paniceae</taxon>
        <taxon>Cenchrinae</taxon>
        <taxon>Setaria</taxon>
    </lineage>
</organism>
<dbReference type="Proteomes" id="UP000004995">
    <property type="component" value="Unassembled WGS sequence"/>
</dbReference>
<keyword evidence="2" id="KW-1185">Reference proteome</keyword>
<dbReference type="HOGENOM" id="CLU_1252485_0_0_1"/>
<dbReference type="eggNOG" id="KOG0017">
    <property type="taxonomic scope" value="Eukaryota"/>
</dbReference>
<dbReference type="InParanoid" id="K3YN89"/>
<sequence length="221" mass="25648">MNHTPIQKFSAPEDEFLEPLPSAKLITTFGYELYPGIIAMVRGLTFYGFENENPYLHLQEFEELSLRSDILEFELLEKESIGVAWARFSHLLASSPSLSIPDDASLHIFCMEEDKSSYEGPSTVIFEPFHLSSLAVETSPEPQTPKEEEIQPSEFSFPFKDDPYENLRNTSNYLYEKRPTFTFHDHMLLHEGNCRRSPSRPHCRSLYHVRIPHGHFLRTHI</sequence>
<accession>K3YN89</accession>
<proteinExistence type="predicted"/>
<dbReference type="OMA" id="IEIEDTH"/>
<reference evidence="1" key="2">
    <citation type="submission" date="2018-08" db="UniProtKB">
        <authorList>
            <consortium name="EnsemblPlants"/>
        </authorList>
    </citation>
    <scope>IDENTIFICATION</scope>
    <source>
        <strain evidence="1">Yugu1</strain>
    </source>
</reference>
<name>K3YN89_SETIT</name>
<evidence type="ECO:0000313" key="1">
    <source>
        <dbReference type="EnsemblPlants" id="KQL01823"/>
    </source>
</evidence>
<dbReference type="Gramene" id="KQL01823">
    <property type="protein sequence ID" value="KQL01823"/>
    <property type="gene ID" value="SETIT_015729mg"/>
</dbReference>